<comment type="similarity">
    <text evidence="14">Belongs to the transpeptidase family. MrdA subfamily.</text>
</comment>
<sequence>MIHKQAFSDPARERRIFARRLIFSMFAMLLMGLLIISRYFDLQINQFQDFATDSDNNRVHVRPAPPTRGIIYDRNGEIIADNRPTSNLAIIRERSGDLDQLMTKISSLITLSDDDIERFYARLKRQKPFEPTPLKFNLTEKEQAILAVNQHILEGTKISATLTRFYPKRDLFTHVVGYVGRINERESNTIDDIAYSGTDSIGKTGIEKFYEDSLLGQVGSDQVETNARGRVMRVLDKVSPTPGSDLQLHLDSQLQQVAYEAFSGGRGALVAIEIETGGVLAMVSAPSYDANSFVSGISQKEYDVLLNSLDKPMFNRSLRGQYPPGSTIKPLFGLIGLQNRSITTSTAIDDPGYFLMEGIERPWRDHNSERGGHGKGVDLAMAIVESCDVFFYTMGVKIGIDTLAASSQVFGLGKKTNIDLPGERPGIMPSRLWKKQTRGASWFNGDTINVSIGQGFMLATPLQLAVMTARIASRGNLIQPQIVKAIDGVKNPALKIAERPNISDEYWDYIHDSMRDVVHSTKGTARGINKHLTYTMAGKTGTAQVISINANEEYDRSKISERQWDHALFVAFAPVEDPKIAIAIIVENGEHGSSVAAPIAKTVIDTYFKSTALKNNNQTLASTKVSYSKSSGGDDADAKQ</sequence>
<keyword evidence="5 14" id="KW-0121">Carboxypeptidase</keyword>
<keyword evidence="10 14" id="KW-0573">Peptidoglycan synthesis</keyword>
<keyword evidence="11 14" id="KW-1133">Transmembrane helix</keyword>
<evidence type="ECO:0000256" key="8">
    <source>
        <dbReference type="ARBA" id="ARBA00022801"/>
    </source>
</evidence>
<dbReference type="GO" id="GO:0008658">
    <property type="term" value="F:penicillin binding"/>
    <property type="evidence" value="ECO:0007669"/>
    <property type="project" value="UniProtKB-UniRule"/>
</dbReference>
<feature type="domain" description="Penicillin-binding protein dimerisation" evidence="16">
    <location>
        <begin position="64"/>
        <end position="234"/>
    </location>
</feature>
<evidence type="ECO:0000259" key="16">
    <source>
        <dbReference type="Pfam" id="PF03717"/>
    </source>
</evidence>
<evidence type="ECO:0000313" key="17">
    <source>
        <dbReference type="EMBL" id="KRO96922.1"/>
    </source>
</evidence>
<dbReference type="EC" id="3.4.16.4" evidence="14"/>
<dbReference type="Gene3D" id="3.40.710.10">
    <property type="entry name" value="DD-peptidase/beta-lactamase superfamily"/>
    <property type="match status" value="1"/>
</dbReference>
<keyword evidence="8 14" id="KW-0378">Hydrolase</keyword>
<dbReference type="Pfam" id="PF03717">
    <property type="entry name" value="PBP_dimer"/>
    <property type="match status" value="1"/>
</dbReference>
<dbReference type="InterPro" id="IPR036138">
    <property type="entry name" value="PBP_dimer_sf"/>
</dbReference>
<comment type="pathway">
    <text evidence="14">Cell wall biogenesis; peptidoglycan biosynthesis.</text>
</comment>
<dbReference type="GO" id="GO:0008270">
    <property type="term" value="F:zinc ion binding"/>
    <property type="evidence" value="ECO:0007669"/>
    <property type="project" value="UniProtKB-UniRule"/>
</dbReference>
<keyword evidence="9 14" id="KW-0133">Cell shape</keyword>
<evidence type="ECO:0000256" key="4">
    <source>
        <dbReference type="ARBA" id="ARBA00022519"/>
    </source>
</evidence>
<keyword evidence="7 14" id="KW-0812">Transmembrane</keyword>
<keyword evidence="6 14" id="KW-0645">Protease</keyword>
<organism evidence="17 18">
    <name type="scientific">SAR92 bacterium BACL26 MAG-121220-bin70</name>
    <dbReference type="NCBI Taxonomy" id="1655626"/>
    <lineage>
        <taxon>Bacteria</taxon>
        <taxon>Pseudomonadati</taxon>
        <taxon>Pseudomonadota</taxon>
        <taxon>Gammaproteobacteria</taxon>
        <taxon>Cellvibrionales</taxon>
        <taxon>Porticoccaceae</taxon>
        <taxon>SAR92 clade</taxon>
    </lineage>
</organism>
<feature type="active site" description="Acyl-ester intermediate" evidence="14">
    <location>
        <position position="326"/>
    </location>
</feature>
<dbReference type="GO" id="GO:0071555">
    <property type="term" value="P:cell wall organization"/>
    <property type="evidence" value="ECO:0007669"/>
    <property type="project" value="UniProtKB-KW"/>
</dbReference>
<evidence type="ECO:0000256" key="9">
    <source>
        <dbReference type="ARBA" id="ARBA00022960"/>
    </source>
</evidence>
<comment type="catalytic activity">
    <reaction evidence="14">
        <text>Preferential cleavage: (Ac)2-L-Lys-D-Ala-|-D-Ala. Also transpeptidation of peptidyl-alanyl moieties that are N-acyl substituents of D-alanine.</text>
        <dbReference type="EC" id="3.4.16.4"/>
    </reaction>
</comment>
<dbReference type="AlphaFoldDB" id="A0A0R2UHB4"/>
<keyword evidence="13 14" id="KW-0961">Cell wall biogenesis/degradation</keyword>
<comment type="subcellular location">
    <subcellularLocation>
        <location evidence="14">Cell inner membrane</location>
        <topology evidence="14">Single-pass membrane protein</topology>
    </subcellularLocation>
    <subcellularLocation>
        <location evidence="2">Cell membrane</location>
    </subcellularLocation>
    <subcellularLocation>
        <location evidence="1">Membrane</location>
        <topology evidence="1">Single-pass membrane protein</topology>
    </subcellularLocation>
</comment>
<dbReference type="HAMAP" id="MF_02081">
    <property type="entry name" value="MrdA_transpept"/>
    <property type="match status" value="1"/>
</dbReference>
<evidence type="ECO:0000256" key="7">
    <source>
        <dbReference type="ARBA" id="ARBA00022692"/>
    </source>
</evidence>
<dbReference type="PANTHER" id="PTHR30627">
    <property type="entry name" value="PEPTIDOGLYCAN D,D-TRANSPEPTIDASE"/>
    <property type="match status" value="1"/>
</dbReference>
<reference evidence="17 18" key="1">
    <citation type="submission" date="2015-10" db="EMBL/GenBank/DDBJ databases">
        <title>Metagenome-Assembled Genomes uncover a global brackish microbiome.</title>
        <authorList>
            <person name="Hugerth L.W."/>
            <person name="Larsson J."/>
            <person name="Alneberg J."/>
            <person name="Lindh M.V."/>
            <person name="Legrand C."/>
            <person name="Pinhassi J."/>
            <person name="Andersson A.F."/>
        </authorList>
    </citation>
    <scope>NUCLEOTIDE SEQUENCE [LARGE SCALE GENOMIC DNA]</scope>
    <source>
        <strain evidence="17">BACL26 MAG-121220-bin70</strain>
    </source>
</reference>
<feature type="binding site" evidence="14">
    <location>
        <position position="365"/>
    </location>
    <ligand>
        <name>Zn(2+)</name>
        <dbReference type="ChEBI" id="CHEBI:29105"/>
    </ligand>
</feature>
<evidence type="ECO:0000256" key="10">
    <source>
        <dbReference type="ARBA" id="ARBA00022984"/>
    </source>
</evidence>
<feature type="binding site" evidence="14">
    <location>
        <position position="387"/>
    </location>
    <ligand>
        <name>Zn(2+)</name>
        <dbReference type="ChEBI" id="CHEBI:29105"/>
    </ligand>
</feature>
<gene>
    <name evidence="14" type="primary">mrdA</name>
    <name evidence="17" type="ORF">ABS24_01950</name>
</gene>
<keyword evidence="4 14" id="KW-0997">Cell inner membrane</keyword>
<evidence type="ECO:0000256" key="6">
    <source>
        <dbReference type="ARBA" id="ARBA00022670"/>
    </source>
</evidence>
<dbReference type="InterPro" id="IPR012338">
    <property type="entry name" value="Beta-lactam/transpept-like"/>
</dbReference>
<feature type="domain" description="Penicillin-binding protein transpeptidase" evidence="15">
    <location>
        <begin position="267"/>
        <end position="604"/>
    </location>
</feature>
<dbReference type="GO" id="GO:0009002">
    <property type="term" value="F:serine-type D-Ala-D-Ala carboxypeptidase activity"/>
    <property type="evidence" value="ECO:0007669"/>
    <property type="project" value="UniProtKB-UniRule"/>
</dbReference>
<dbReference type="NCBIfam" id="TIGR03423">
    <property type="entry name" value="pbp2_mrdA"/>
    <property type="match status" value="1"/>
</dbReference>
<dbReference type="GO" id="GO:0071972">
    <property type="term" value="F:peptidoglycan L,D-transpeptidase activity"/>
    <property type="evidence" value="ECO:0007669"/>
    <property type="project" value="TreeGrafter"/>
</dbReference>
<dbReference type="GO" id="GO:0006508">
    <property type="term" value="P:proteolysis"/>
    <property type="evidence" value="ECO:0007669"/>
    <property type="project" value="UniProtKB-KW"/>
</dbReference>
<feature type="binding site" evidence="14">
    <location>
        <position position="350"/>
    </location>
    <ligand>
        <name>Zn(2+)</name>
        <dbReference type="ChEBI" id="CHEBI:29105"/>
    </ligand>
</feature>
<dbReference type="InterPro" id="IPR017790">
    <property type="entry name" value="Penicillin-binding_protein_2"/>
</dbReference>
<evidence type="ECO:0000256" key="13">
    <source>
        <dbReference type="ARBA" id="ARBA00023316"/>
    </source>
</evidence>
<evidence type="ECO:0000256" key="5">
    <source>
        <dbReference type="ARBA" id="ARBA00022645"/>
    </source>
</evidence>
<dbReference type="Gene3D" id="3.90.1310.10">
    <property type="entry name" value="Penicillin-binding protein 2a (Domain 2)"/>
    <property type="match status" value="1"/>
</dbReference>
<dbReference type="SUPFAM" id="SSF56601">
    <property type="entry name" value="beta-lactamase/transpeptidase-like"/>
    <property type="match status" value="1"/>
</dbReference>
<protein>
    <recommendedName>
        <fullName evidence="14">Peptidoglycan D,D-transpeptidase MrdA</fullName>
        <ecNumber evidence="14">3.4.16.4</ecNumber>
    </recommendedName>
    <alternativeName>
        <fullName evidence="14">Penicillin-binding protein 2</fullName>
        <shortName evidence="14">PBP-2</shortName>
    </alternativeName>
</protein>
<dbReference type="EMBL" id="LICA01000027">
    <property type="protein sequence ID" value="KRO96922.1"/>
    <property type="molecule type" value="Genomic_DNA"/>
</dbReference>
<dbReference type="Pfam" id="PF00905">
    <property type="entry name" value="Transpeptidase"/>
    <property type="match status" value="1"/>
</dbReference>
<keyword evidence="12 14" id="KW-0472">Membrane</keyword>
<keyword evidence="14" id="KW-0862">Zinc</keyword>
<dbReference type="InterPro" id="IPR050515">
    <property type="entry name" value="Beta-lactam/transpept"/>
</dbReference>
<dbReference type="GO" id="GO:0005886">
    <property type="term" value="C:plasma membrane"/>
    <property type="evidence" value="ECO:0007669"/>
    <property type="project" value="UniProtKB-SubCell"/>
</dbReference>
<evidence type="ECO:0000256" key="14">
    <source>
        <dbReference type="HAMAP-Rule" id="MF_02081"/>
    </source>
</evidence>
<evidence type="ECO:0000256" key="1">
    <source>
        <dbReference type="ARBA" id="ARBA00004167"/>
    </source>
</evidence>
<feature type="binding site" evidence="14">
    <location>
        <position position="373"/>
    </location>
    <ligand>
        <name>Zn(2+)</name>
        <dbReference type="ChEBI" id="CHEBI:29105"/>
    </ligand>
</feature>
<keyword evidence="3 14" id="KW-1003">Cell membrane</keyword>
<dbReference type="Proteomes" id="UP000051213">
    <property type="component" value="Unassembled WGS sequence"/>
</dbReference>
<evidence type="ECO:0000259" key="15">
    <source>
        <dbReference type="Pfam" id="PF00905"/>
    </source>
</evidence>
<comment type="function">
    <text evidence="14">Catalyzes cross-linking of the peptidoglycan cell wall.</text>
</comment>
<dbReference type="GO" id="GO:0008360">
    <property type="term" value="P:regulation of cell shape"/>
    <property type="evidence" value="ECO:0007669"/>
    <property type="project" value="UniProtKB-KW"/>
</dbReference>
<name>A0A0R2UHB4_9GAMM</name>
<dbReference type="Gene3D" id="3.30.1390.30">
    <property type="entry name" value="Penicillin-binding protein 2a, domain 3"/>
    <property type="match status" value="1"/>
</dbReference>
<evidence type="ECO:0000256" key="3">
    <source>
        <dbReference type="ARBA" id="ARBA00022475"/>
    </source>
</evidence>
<dbReference type="UniPathway" id="UPA00219"/>
<comment type="cofactor">
    <cofactor evidence="14">
        <name>Zn(2+)</name>
        <dbReference type="ChEBI" id="CHEBI:29105"/>
    </cofactor>
    <text evidence="14">Binds one Zn(2+) ion per subunit.</text>
</comment>
<feature type="transmembrane region" description="Helical" evidence="14">
    <location>
        <begin position="21"/>
        <end position="40"/>
    </location>
</feature>
<evidence type="ECO:0000256" key="12">
    <source>
        <dbReference type="ARBA" id="ARBA00023136"/>
    </source>
</evidence>
<evidence type="ECO:0000256" key="11">
    <source>
        <dbReference type="ARBA" id="ARBA00022989"/>
    </source>
</evidence>
<dbReference type="SUPFAM" id="SSF56519">
    <property type="entry name" value="Penicillin binding protein dimerisation domain"/>
    <property type="match status" value="1"/>
</dbReference>
<evidence type="ECO:0000313" key="18">
    <source>
        <dbReference type="Proteomes" id="UP000051213"/>
    </source>
</evidence>
<comment type="caution">
    <text evidence="17">The sequence shown here is derived from an EMBL/GenBank/DDBJ whole genome shotgun (WGS) entry which is preliminary data.</text>
</comment>
<proteinExistence type="inferred from homology"/>
<keyword evidence="14" id="KW-0479">Metal-binding</keyword>
<dbReference type="GO" id="GO:0009252">
    <property type="term" value="P:peptidoglycan biosynthetic process"/>
    <property type="evidence" value="ECO:0007669"/>
    <property type="project" value="UniProtKB-UniRule"/>
</dbReference>
<evidence type="ECO:0000256" key="2">
    <source>
        <dbReference type="ARBA" id="ARBA00004236"/>
    </source>
</evidence>
<dbReference type="PANTHER" id="PTHR30627:SF2">
    <property type="entry name" value="PEPTIDOGLYCAN D,D-TRANSPEPTIDASE MRDA"/>
    <property type="match status" value="1"/>
</dbReference>
<accession>A0A0R2UHB4</accession>
<dbReference type="InterPro" id="IPR001460">
    <property type="entry name" value="PCN-bd_Tpept"/>
</dbReference>
<dbReference type="InterPro" id="IPR005311">
    <property type="entry name" value="PBP_dimer"/>
</dbReference>